<dbReference type="GeneTree" id="ENSGT00940000154943"/>
<dbReference type="SUPFAM" id="SSF47005">
    <property type="entry name" value="Peripheral subunit-binding domain of 2-oxo acid dehydrogenase complex"/>
    <property type="match status" value="1"/>
</dbReference>
<keyword evidence="4 12" id="KW-0808">Transferase</keyword>
<evidence type="ECO:0000256" key="4">
    <source>
        <dbReference type="ARBA" id="ARBA00022679"/>
    </source>
</evidence>
<dbReference type="AlphaFoldDB" id="A0A8C9YFC5"/>
<dbReference type="PROSITE" id="PS00189">
    <property type="entry name" value="LIPOYL"/>
    <property type="match status" value="2"/>
</dbReference>
<evidence type="ECO:0000256" key="1">
    <source>
        <dbReference type="ARBA" id="ARBA00004305"/>
    </source>
</evidence>
<dbReference type="Pfam" id="PF00198">
    <property type="entry name" value="2-oxoacid_dh"/>
    <property type="match status" value="1"/>
</dbReference>
<comment type="catalytic activity">
    <reaction evidence="11">
        <text>N(6)-[(R)-dihydrolipoyl]-L-lysyl-[protein] + acetyl-CoA = N(6)-[(R)-S(8)-acetyldihydrolipoyl]-L-lysyl-[protein] + CoA</text>
        <dbReference type="Rhea" id="RHEA:17017"/>
        <dbReference type="Rhea" id="RHEA-COMP:10475"/>
        <dbReference type="Rhea" id="RHEA-COMP:10478"/>
        <dbReference type="ChEBI" id="CHEBI:57287"/>
        <dbReference type="ChEBI" id="CHEBI:57288"/>
        <dbReference type="ChEBI" id="CHEBI:83100"/>
        <dbReference type="ChEBI" id="CHEBI:83111"/>
        <dbReference type="EC" id="2.3.1.12"/>
    </reaction>
    <physiologicalReaction direction="left-to-right" evidence="11">
        <dbReference type="Rhea" id="RHEA:17018"/>
    </physiologicalReaction>
</comment>
<organism evidence="16 17">
    <name type="scientific">Sander lucioperca</name>
    <name type="common">Pike-perch</name>
    <name type="synonym">Perca lucioperca</name>
    <dbReference type="NCBI Taxonomy" id="283035"/>
    <lineage>
        <taxon>Eukaryota</taxon>
        <taxon>Metazoa</taxon>
        <taxon>Chordata</taxon>
        <taxon>Craniata</taxon>
        <taxon>Vertebrata</taxon>
        <taxon>Euteleostomi</taxon>
        <taxon>Actinopterygii</taxon>
        <taxon>Neopterygii</taxon>
        <taxon>Teleostei</taxon>
        <taxon>Neoteleostei</taxon>
        <taxon>Acanthomorphata</taxon>
        <taxon>Eupercaria</taxon>
        <taxon>Perciformes</taxon>
        <taxon>Percoidei</taxon>
        <taxon>Percidae</taxon>
        <taxon>Luciopercinae</taxon>
        <taxon>Sander</taxon>
    </lineage>
</organism>
<evidence type="ECO:0000256" key="11">
    <source>
        <dbReference type="ARBA" id="ARBA00047887"/>
    </source>
</evidence>
<dbReference type="InterPro" id="IPR003016">
    <property type="entry name" value="2-oxoA_DH_lipoyl-BS"/>
</dbReference>
<feature type="domain" description="Lipoyl-binding" evidence="14">
    <location>
        <begin position="83"/>
        <end position="159"/>
    </location>
</feature>
<evidence type="ECO:0000256" key="5">
    <source>
        <dbReference type="ARBA" id="ARBA00022823"/>
    </source>
</evidence>
<dbReference type="FunFam" id="4.10.320.10:FF:000005">
    <property type="entry name" value="Acetyltransferase component of pyruvate dehydrogenase complex"/>
    <property type="match status" value="1"/>
</dbReference>
<feature type="region of interest" description="Disordered" evidence="13">
    <location>
        <begin position="166"/>
        <end position="186"/>
    </location>
</feature>
<dbReference type="InterPro" id="IPR004167">
    <property type="entry name" value="PSBD"/>
</dbReference>
<evidence type="ECO:0000256" key="7">
    <source>
        <dbReference type="ARBA" id="ARBA00023128"/>
    </source>
</evidence>
<dbReference type="InterPro" id="IPR023213">
    <property type="entry name" value="CAT-like_dom_sf"/>
</dbReference>
<dbReference type="CDD" id="cd06849">
    <property type="entry name" value="lipoyl_domain"/>
    <property type="match status" value="2"/>
</dbReference>
<accession>A0A8C9YFC5</accession>
<gene>
    <name evidence="16" type="primary">dlat</name>
</gene>
<dbReference type="GO" id="GO:0006006">
    <property type="term" value="P:glucose metabolic process"/>
    <property type="evidence" value="ECO:0007669"/>
    <property type="project" value="UniProtKB-KW"/>
</dbReference>
<evidence type="ECO:0000256" key="6">
    <source>
        <dbReference type="ARBA" id="ARBA00022946"/>
    </source>
</evidence>
<keyword evidence="5 12" id="KW-0450">Lipoyl</keyword>
<dbReference type="InterPro" id="IPR000089">
    <property type="entry name" value="Biotin_lipoyl"/>
</dbReference>
<feature type="region of interest" description="Disordered" evidence="13">
    <location>
        <begin position="296"/>
        <end position="315"/>
    </location>
</feature>
<reference evidence="16" key="1">
    <citation type="submission" date="2025-08" db="UniProtKB">
        <authorList>
            <consortium name="Ensembl"/>
        </authorList>
    </citation>
    <scope>IDENTIFICATION</scope>
</reference>
<dbReference type="Pfam" id="PF00364">
    <property type="entry name" value="Biotin_lipoyl"/>
    <property type="match status" value="2"/>
</dbReference>
<dbReference type="GO" id="GO:0005759">
    <property type="term" value="C:mitochondrial matrix"/>
    <property type="evidence" value="ECO:0007669"/>
    <property type="project" value="UniProtKB-SubCell"/>
</dbReference>
<dbReference type="FunFam" id="3.30.559.10:FF:000003">
    <property type="entry name" value="Acetyltransferase component of pyruvate dehydrogenase complex"/>
    <property type="match status" value="1"/>
</dbReference>
<evidence type="ECO:0000313" key="16">
    <source>
        <dbReference type="Ensembl" id="ENSSLUP00000023162.1"/>
    </source>
</evidence>
<comment type="function">
    <text evidence="9">As part of the pyruvate dehydrogenase complex, catalyzes the transfers of an acetyl group to a lipoic acid moiety. The pyruvate dehydrogenase complex, catalyzes the overall conversion of pyruvate to acetyl-CoA and CO(2), and thereby links cytoplasmic glycolysis and the mitochondrial tricarboxylic acid (TCA) cycle.</text>
</comment>
<keyword evidence="3" id="KW-0313">Glucose metabolism</keyword>
<comment type="cofactor">
    <cofactor evidence="12">
        <name>(R)-lipoate</name>
        <dbReference type="ChEBI" id="CHEBI:83088"/>
    </cofactor>
    <text evidence="12">Binds 2 lipoyl cofactors covalently.</text>
</comment>
<dbReference type="InterPro" id="IPR036625">
    <property type="entry name" value="E3-bd_dom_sf"/>
</dbReference>
<feature type="domain" description="Lipoyl-binding" evidence="14">
    <location>
        <begin position="193"/>
        <end position="269"/>
    </location>
</feature>
<dbReference type="PANTHER" id="PTHR23151:SF90">
    <property type="entry name" value="DIHYDROLIPOYLLYSINE-RESIDUE ACETYLTRANSFERASE COMPONENT OF PYRUVATE DEHYDROGENASE COMPLEX, MITOCHONDRIAL-RELATED"/>
    <property type="match status" value="1"/>
</dbReference>
<evidence type="ECO:0000256" key="9">
    <source>
        <dbReference type="ARBA" id="ARBA00045906"/>
    </source>
</evidence>
<dbReference type="FunFam" id="2.40.50.100:FF:000010">
    <property type="entry name" value="Acetyltransferase component of pyruvate dehydrogenase complex"/>
    <property type="match status" value="2"/>
</dbReference>
<comment type="subunit">
    <text evidence="10">Part of the pyruvate dehydrogenase complex (PDHc) that is a multi-enzyme complex composed of multiple copies of three enzymes, pyruvate dehydrogenase (subunits PDH1A and PDHB, E1 component), dihydrolipoamide acetyltransferase (DLAT, E2 component), and dihydrolipoamide dehydrogenase (DLD, E3 component) to which is added an additional protein the E3-binding protein (PDHX, E3BP). In terms of structural architecture, the E2 and E3BP components assemble into a 60meric central core with icosahedral symmetry. The central core is decorated with E1 and E3 proteins. Currently, two alternative models for the E2:E3BP stoichiometry are considered as being either 48:12 (E2(48)-E3BP(12)) or 40:20 (E2(40)-E3BP(20)). Interacts with PDK2 and PDK3. Interacts with SIRT4. Interacts with PDHB.</text>
</comment>
<keyword evidence="3" id="KW-0119">Carbohydrate metabolism</keyword>
<evidence type="ECO:0000256" key="2">
    <source>
        <dbReference type="ARBA" id="ARBA00007317"/>
    </source>
</evidence>
<dbReference type="SUPFAM" id="SSF52777">
    <property type="entry name" value="CoA-dependent acyltransferases"/>
    <property type="match status" value="1"/>
</dbReference>
<dbReference type="InterPro" id="IPR045257">
    <property type="entry name" value="E2/Pdx1"/>
</dbReference>
<dbReference type="GO" id="GO:0004742">
    <property type="term" value="F:dihydrolipoyllysine-residue acetyltransferase activity"/>
    <property type="evidence" value="ECO:0007669"/>
    <property type="project" value="UniProtKB-UniRule"/>
</dbReference>
<reference evidence="16" key="2">
    <citation type="submission" date="2025-09" db="UniProtKB">
        <authorList>
            <consortium name="Ensembl"/>
        </authorList>
    </citation>
    <scope>IDENTIFICATION</scope>
</reference>
<evidence type="ECO:0000313" key="17">
    <source>
        <dbReference type="Proteomes" id="UP000694568"/>
    </source>
</evidence>
<dbReference type="InterPro" id="IPR006257">
    <property type="entry name" value="LAT1"/>
</dbReference>
<comment type="function">
    <text evidence="12">The pyruvate dehydrogenase complex catalyzes the overall conversion of pyruvate to acetyl-CoA and CO(2).</text>
</comment>
<dbReference type="Gene3D" id="2.40.50.100">
    <property type="match status" value="2"/>
</dbReference>
<sequence length="609" mass="64742">MLRLILRLRPSAGLRCPRALPTGPATLSSRSVPGAGSLRRLHRGAGSRTVCLGSGFSHRGTLLRFPHLTGSCQSKRYYSLPPHQKVELPALSPTMQTGTIARWEKKEGEKISEGELIAEVETDKATVGFEMMEECYLAKILVPEGTRDVTIGSVIYVVMLSGAGPSPVASAPPPPPPAAAAAPAAPGSSYPTHMKITLPALSPTMTMGTVQRWEKKVGEKLSEGDLLAEIETDKATIGFEVQEEGYLAKIMVPEGTRDVPLGMPLCIIVEKESDIAAFKNYAEIGVAEVSTPPLAPAPAAAPAAATPSPAAAAPAAPRKGRVFASPLAKKLAAEKGINLAQVSGSGPDGRITRKDIDSFVPPKAAPVSDAHTFSVFTSSTNLKCIYASLLQVIAQRLMQSKQTIPHYYLSVDVNMDQVLELRKELNAEVKAQNIKLSVNDFIIKASALSCLKVPECNSSWMDTVIRQNHVVDLSVAVSTANGLITPIVFNAHTKGLAAISSDVSALAAKAREGKLQPHEFQGGTFTISNLGMFGIKNFSAIINPPQACILAVGGSEKRLMPADNEKGFDVASMMSVTLSCDHRVVDGAVGAQWLAEFRKFLEKPVTMLL</sequence>
<dbReference type="Ensembl" id="ENSSLUT00000023927.1">
    <property type="protein sequence ID" value="ENSSLUP00000023162.1"/>
    <property type="gene ID" value="ENSSLUG00000010371.1"/>
</dbReference>
<dbReference type="PROSITE" id="PS51826">
    <property type="entry name" value="PSBD"/>
    <property type="match status" value="1"/>
</dbReference>
<dbReference type="PROSITE" id="PS50968">
    <property type="entry name" value="BIOTINYL_LIPOYL"/>
    <property type="match status" value="2"/>
</dbReference>
<keyword evidence="8 12" id="KW-0012">Acyltransferase</keyword>
<evidence type="ECO:0000259" key="15">
    <source>
        <dbReference type="PROSITE" id="PS51826"/>
    </source>
</evidence>
<dbReference type="GO" id="GO:0045254">
    <property type="term" value="C:pyruvate dehydrogenase complex"/>
    <property type="evidence" value="ECO:0007669"/>
    <property type="project" value="UniProtKB-UniRule"/>
</dbReference>
<keyword evidence="6" id="KW-0809">Transit peptide</keyword>
<evidence type="ECO:0000259" key="14">
    <source>
        <dbReference type="PROSITE" id="PS50968"/>
    </source>
</evidence>
<evidence type="ECO:0000256" key="8">
    <source>
        <dbReference type="ARBA" id="ARBA00023315"/>
    </source>
</evidence>
<comment type="subcellular location">
    <subcellularLocation>
        <location evidence="1">Mitochondrion matrix</location>
    </subcellularLocation>
</comment>
<protein>
    <recommendedName>
        <fullName evidence="12">Acetyltransferase component of pyruvate dehydrogenase complex</fullName>
        <ecNumber evidence="12">2.3.1.12</ecNumber>
    </recommendedName>
</protein>
<name>A0A8C9YFC5_SANLU</name>
<feature type="compositionally biased region" description="Low complexity" evidence="13">
    <location>
        <begin position="297"/>
        <end position="315"/>
    </location>
</feature>
<dbReference type="NCBIfam" id="TIGR01349">
    <property type="entry name" value="PDHac_trf_mito"/>
    <property type="match status" value="1"/>
</dbReference>
<dbReference type="SUPFAM" id="SSF51230">
    <property type="entry name" value="Single hybrid motif"/>
    <property type="match status" value="2"/>
</dbReference>
<dbReference type="Gene3D" id="4.10.320.10">
    <property type="entry name" value="E3-binding domain"/>
    <property type="match status" value="1"/>
</dbReference>
<evidence type="ECO:0000256" key="13">
    <source>
        <dbReference type="SAM" id="MobiDB-lite"/>
    </source>
</evidence>
<dbReference type="Proteomes" id="UP000694568">
    <property type="component" value="Unplaced"/>
</dbReference>
<evidence type="ECO:0000256" key="10">
    <source>
        <dbReference type="ARBA" id="ARBA00046790"/>
    </source>
</evidence>
<dbReference type="PANTHER" id="PTHR23151">
    <property type="entry name" value="DIHYDROLIPOAMIDE ACETYL/SUCCINYL-TRANSFERASE-RELATED"/>
    <property type="match status" value="1"/>
</dbReference>
<dbReference type="Pfam" id="PF02817">
    <property type="entry name" value="E3_binding"/>
    <property type="match status" value="1"/>
</dbReference>
<dbReference type="InterPro" id="IPR001078">
    <property type="entry name" value="2-oxoacid_DH_actylTfrase"/>
</dbReference>
<dbReference type="EC" id="2.3.1.12" evidence="12"/>
<dbReference type="GO" id="GO:0006086">
    <property type="term" value="P:pyruvate decarboxylation to acetyl-CoA"/>
    <property type="evidence" value="ECO:0007669"/>
    <property type="project" value="InterPro"/>
</dbReference>
<evidence type="ECO:0000256" key="3">
    <source>
        <dbReference type="ARBA" id="ARBA00022526"/>
    </source>
</evidence>
<feature type="domain" description="Peripheral subunit-binding (PSBD)" evidence="15">
    <location>
        <begin position="323"/>
        <end position="360"/>
    </location>
</feature>
<comment type="similarity">
    <text evidence="2 12">Belongs to the 2-oxoacid dehydrogenase family.</text>
</comment>
<dbReference type="InterPro" id="IPR011053">
    <property type="entry name" value="Single_hybrid_motif"/>
</dbReference>
<dbReference type="Gene3D" id="3.30.559.10">
    <property type="entry name" value="Chloramphenicol acetyltransferase-like domain"/>
    <property type="match status" value="1"/>
</dbReference>
<evidence type="ECO:0000256" key="12">
    <source>
        <dbReference type="RuleBase" id="RU361137"/>
    </source>
</evidence>
<proteinExistence type="inferred from homology"/>
<keyword evidence="7" id="KW-0496">Mitochondrion</keyword>
<keyword evidence="17" id="KW-1185">Reference proteome</keyword>